<keyword evidence="1" id="KW-0472">Membrane</keyword>
<keyword evidence="1" id="KW-0812">Transmembrane</keyword>
<gene>
    <name evidence="2" type="ORF">M123_4949</name>
</gene>
<reference evidence="2 3" key="1">
    <citation type="submission" date="2014-02" db="EMBL/GenBank/DDBJ databases">
        <authorList>
            <person name="Sears C."/>
            <person name="Carroll K."/>
            <person name="Sack B.R."/>
            <person name="Qadri F."/>
            <person name="Myers L.L."/>
            <person name="Chung G.-T."/>
            <person name="Escheverria P."/>
            <person name="Fraser C.M."/>
            <person name="Sadzewicz L."/>
            <person name="Shefchek K.A."/>
            <person name="Tallon L."/>
            <person name="Das S.P."/>
            <person name="Daugherty S."/>
            <person name="Mongodin E.F."/>
        </authorList>
    </citation>
    <scope>NUCLEOTIDE SEQUENCE [LARGE SCALE GENOMIC DNA]</scope>
    <source>
        <strain evidence="2 3">3976T8</strain>
    </source>
</reference>
<evidence type="ECO:0000313" key="3">
    <source>
        <dbReference type="Proteomes" id="UP000020938"/>
    </source>
</evidence>
<organism evidence="2 3">
    <name type="scientific">Bacteroides fragilis str. 3976T8</name>
    <dbReference type="NCBI Taxonomy" id="1339314"/>
    <lineage>
        <taxon>Bacteria</taxon>
        <taxon>Pseudomonadati</taxon>
        <taxon>Bacteroidota</taxon>
        <taxon>Bacteroidia</taxon>
        <taxon>Bacteroidales</taxon>
        <taxon>Bacteroidaceae</taxon>
        <taxon>Bacteroides</taxon>
    </lineage>
</organism>
<feature type="transmembrane region" description="Helical" evidence="1">
    <location>
        <begin position="7"/>
        <end position="27"/>
    </location>
</feature>
<protein>
    <submittedName>
        <fullName evidence="2">Uncharacterized protein</fullName>
    </submittedName>
</protein>
<accession>A0A016AW03</accession>
<feature type="non-terminal residue" evidence="2">
    <location>
        <position position="67"/>
    </location>
</feature>
<comment type="caution">
    <text evidence="2">The sequence shown here is derived from an EMBL/GenBank/DDBJ whole genome shotgun (WGS) entry which is preliminary data.</text>
</comment>
<evidence type="ECO:0000313" key="2">
    <source>
        <dbReference type="EMBL" id="EXZ75590.1"/>
    </source>
</evidence>
<dbReference type="EMBL" id="JGDS01000026">
    <property type="protein sequence ID" value="EXZ75590.1"/>
    <property type="molecule type" value="Genomic_DNA"/>
</dbReference>
<evidence type="ECO:0000256" key="1">
    <source>
        <dbReference type="SAM" id="Phobius"/>
    </source>
</evidence>
<dbReference type="PROSITE" id="PS51257">
    <property type="entry name" value="PROKAR_LIPOPROTEIN"/>
    <property type="match status" value="1"/>
</dbReference>
<dbReference type="AlphaFoldDB" id="A0A016AW03"/>
<dbReference type="Proteomes" id="UP000020938">
    <property type="component" value="Unassembled WGS sequence"/>
</dbReference>
<name>A0A016AW03_BACFG</name>
<proteinExistence type="predicted"/>
<keyword evidence="1" id="KW-1133">Transmembrane helix</keyword>
<sequence length="67" mass="7366">MNTKTKLLYVGFRTLSTCCLYAAFLMITSCGDNVVNPDSPEPDGEDMIPVTVSRVEDGSYMESHVDT</sequence>